<dbReference type="InterPro" id="IPR009014">
    <property type="entry name" value="Transketo_C/PFOR_II"/>
</dbReference>
<evidence type="ECO:0000259" key="13">
    <source>
        <dbReference type="Pfam" id="PF22613"/>
    </source>
</evidence>
<dbReference type="InterPro" id="IPR029061">
    <property type="entry name" value="THDP-binding"/>
</dbReference>
<dbReference type="InterPro" id="IPR041621">
    <property type="entry name" value="PDH_E1_M"/>
</dbReference>
<dbReference type="Proteomes" id="UP000266258">
    <property type="component" value="Unassembled WGS sequence"/>
</dbReference>
<evidence type="ECO:0000256" key="1">
    <source>
        <dbReference type="ARBA" id="ARBA00001964"/>
    </source>
</evidence>
<dbReference type="InterPro" id="IPR004660">
    <property type="entry name" value="PDH_E1"/>
</dbReference>
<feature type="binding site" evidence="10">
    <location>
        <position position="260"/>
    </location>
    <ligand>
        <name>Mg(2+)</name>
        <dbReference type="ChEBI" id="CHEBI:18420"/>
    </ligand>
</feature>
<comment type="cofactor">
    <cofactor evidence="10">
        <name>Mg(2+)</name>
        <dbReference type="ChEBI" id="CHEBI:18420"/>
    </cofactor>
</comment>
<keyword evidence="5 9" id="KW-0560">Oxidoreductase</keyword>
<dbReference type="GO" id="GO:0004739">
    <property type="term" value="F:pyruvate dehydrogenase (acetyl-transferring) activity"/>
    <property type="evidence" value="ECO:0007669"/>
    <property type="project" value="UniProtKB-EC"/>
</dbReference>
<feature type="binding site" evidence="10">
    <location>
        <position position="230"/>
    </location>
    <ligand>
        <name>Mg(2+)</name>
        <dbReference type="ChEBI" id="CHEBI:18420"/>
    </ligand>
</feature>
<feature type="binding site" evidence="10">
    <location>
        <position position="262"/>
    </location>
    <ligand>
        <name>Mg(2+)</name>
        <dbReference type="ChEBI" id="CHEBI:18420"/>
    </ligand>
</feature>
<comment type="function">
    <text evidence="2 9">Component of the pyruvate dehydrogenase (PDH) complex, that catalyzes the overall conversion of pyruvate to acetyl-CoA and CO(2).</text>
</comment>
<gene>
    <name evidence="14" type="primary">aceE</name>
    <name evidence="14" type="ORF">CJP74_04990</name>
</gene>
<evidence type="ECO:0000256" key="8">
    <source>
        <dbReference type="ARBA" id="ARBA00051231"/>
    </source>
</evidence>
<evidence type="ECO:0000256" key="2">
    <source>
        <dbReference type="ARBA" id="ARBA00003157"/>
    </source>
</evidence>
<keyword evidence="7 9" id="KW-0670">Pyruvate</keyword>
<dbReference type="OrthoDB" id="9759664at2"/>
<feature type="domain" description="Pyruvate dehydrogenase E1 component middle" evidence="12">
    <location>
        <begin position="489"/>
        <end position="701"/>
    </location>
</feature>
<comment type="catalytic activity">
    <reaction evidence="8 9">
        <text>N(6)-[(R)-lipoyl]-L-lysyl-[protein] + pyruvate + H(+) = N(6)-[(R)-S(8)-acetyldihydrolipoyl]-L-lysyl-[protein] + CO2</text>
        <dbReference type="Rhea" id="RHEA:19189"/>
        <dbReference type="Rhea" id="RHEA-COMP:10474"/>
        <dbReference type="Rhea" id="RHEA-COMP:10478"/>
        <dbReference type="ChEBI" id="CHEBI:15361"/>
        <dbReference type="ChEBI" id="CHEBI:15378"/>
        <dbReference type="ChEBI" id="CHEBI:16526"/>
        <dbReference type="ChEBI" id="CHEBI:83099"/>
        <dbReference type="ChEBI" id="CHEBI:83111"/>
        <dbReference type="EC" id="1.2.4.1"/>
    </reaction>
</comment>
<dbReference type="Gene3D" id="3.40.50.970">
    <property type="match status" value="2"/>
</dbReference>
<dbReference type="InterPro" id="IPR035807">
    <property type="entry name" value="PDC_E1_N"/>
</dbReference>
<keyword evidence="10" id="KW-0460">Magnesium</keyword>
<dbReference type="CDD" id="cd02017">
    <property type="entry name" value="TPP_E1_EcPDC_like"/>
    <property type="match status" value="1"/>
</dbReference>
<evidence type="ECO:0000259" key="12">
    <source>
        <dbReference type="Pfam" id="PF17831"/>
    </source>
</evidence>
<dbReference type="SUPFAM" id="SSF52518">
    <property type="entry name" value="Thiamin diphosphate-binding fold (THDP-binding)"/>
    <property type="match status" value="2"/>
</dbReference>
<feature type="domain" description="Transketolase N-terminal" evidence="11">
    <location>
        <begin position="79"/>
        <end position="292"/>
    </location>
</feature>
<dbReference type="Pfam" id="PF00456">
    <property type="entry name" value="Transketolase_N"/>
    <property type="match status" value="1"/>
</dbReference>
<evidence type="ECO:0000256" key="4">
    <source>
        <dbReference type="ARBA" id="ARBA00017172"/>
    </source>
</evidence>
<dbReference type="PANTHER" id="PTHR43825">
    <property type="entry name" value="PYRUVATE DEHYDROGENASE E1 COMPONENT"/>
    <property type="match status" value="1"/>
</dbReference>
<name>A0A3A1Y223_9GAMM</name>
<sequence>MSNINTNDIDPIETQEWLDSLNSVLTNEGKERAKYIIDRLLAHAGSKNIELPSALNTPYVNTISEAEEVAYPGDEALEKRIQAAIRWNAIAMVQHAQKKNVELGGHLASYQSVSDLWEVGFNHFFRAATDVDGGDLVYFQGHSSPGVYARAYVEGRLTDEQANNLRQEAFVDGLSSYPHPHLMPTFWQFPTVSMGLGGLTSIYQARYLKYLHHRGLKDTSNQTVWAFLGDGECDEVESKGALSVAGREGLDNLVFVVNCNLQRLDGPVFGNGKIVNELEGIFAGAKWKVIKLLWGSTWQKLLDKDTSGKLLQLLSETVDGDFQNFNSKDGAYYREHLFSRYPETLELVKDLSDEELSHLVTGGHDFTKIYNAFKAAKETKGQPVVILAQTIKGIGLGHAAQGLNIAHQVKKLNIDSLKYIRDEYKLPLTDDQVANLDFVKFAEGTEEYNYLHGHRKALGGYLPQRRERFDVDFPVPSIEDLKLGSLLQKQERPISTTLGFVRYLTALLENEAIGKNIVPIVADESRTFGMEGLFRKVGIYSPFGQTYTPQDRSSVAYYKEDQTGQLLQEGINEAGATSSWIAAATSYSTNNVPTIPFFIYYSMFGFQRVADLLWLACDQKARGFLIGATSGRTTLNGEGLQHQDGHSHVISSTMPGVRSYDPAYVYELAVIIEDGIKRMYGPAQENVLYYITSLNETYDQPAMPEGAKEGIVKGIYKLKEVPAEGETVAEVQLLGSGAILRHVVEAAELLAKYGIKSHVHSVTSFTELARDGQRCEHKHRLNPFEAQEIPYVTSHLQNLPTVAATDYMRAYSEQIRAYLPTANYNTLGTDGYGRSDSRENLREFFEVNAKYVALASVYALLRQRTLKPETAKQIIADLGIDPNKPYSLDL</sequence>
<dbReference type="Pfam" id="PF17831">
    <property type="entry name" value="PDH_E1_M"/>
    <property type="match status" value="1"/>
</dbReference>
<dbReference type="PIRSF" id="PIRSF000156">
    <property type="entry name" value="Pyruvate_dh_E1"/>
    <property type="match status" value="1"/>
</dbReference>
<dbReference type="InterPro" id="IPR051157">
    <property type="entry name" value="PDH/Transketolase"/>
</dbReference>
<comment type="cofactor">
    <cofactor evidence="1 9">
        <name>thiamine diphosphate</name>
        <dbReference type="ChEBI" id="CHEBI:58937"/>
    </cofactor>
</comment>
<reference evidence="14 15" key="1">
    <citation type="submission" date="2017-08" db="EMBL/GenBank/DDBJ databases">
        <title>Reclassification of Bisgaard taxon 37 and 44.</title>
        <authorList>
            <person name="Christensen H."/>
        </authorList>
    </citation>
    <scope>NUCLEOTIDE SEQUENCE [LARGE SCALE GENOMIC DNA]</scope>
    <source>
        <strain evidence="14 15">B96_4</strain>
    </source>
</reference>
<evidence type="ECO:0000256" key="3">
    <source>
        <dbReference type="ARBA" id="ARBA00012281"/>
    </source>
</evidence>
<accession>A0A3A1Y223</accession>
<dbReference type="Gene3D" id="3.40.50.920">
    <property type="match status" value="1"/>
</dbReference>
<dbReference type="EMBL" id="NRJH01000042">
    <property type="protein sequence ID" value="RIY32283.1"/>
    <property type="molecule type" value="Genomic_DNA"/>
</dbReference>
<evidence type="ECO:0000313" key="14">
    <source>
        <dbReference type="EMBL" id="RIY32283.1"/>
    </source>
</evidence>
<evidence type="ECO:0000256" key="9">
    <source>
        <dbReference type="PIRNR" id="PIRNR000156"/>
    </source>
</evidence>
<evidence type="ECO:0000256" key="5">
    <source>
        <dbReference type="ARBA" id="ARBA00023002"/>
    </source>
</evidence>
<proteinExistence type="predicted"/>
<dbReference type="RefSeq" id="WP_119497183.1">
    <property type="nucleotide sequence ID" value="NZ_NRJH01000042.1"/>
</dbReference>
<evidence type="ECO:0000256" key="7">
    <source>
        <dbReference type="ARBA" id="ARBA00023317"/>
    </source>
</evidence>
<dbReference type="GO" id="GO:0046872">
    <property type="term" value="F:metal ion binding"/>
    <property type="evidence" value="ECO:0007669"/>
    <property type="project" value="UniProtKB-KW"/>
</dbReference>
<keyword evidence="15" id="KW-1185">Reference proteome</keyword>
<evidence type="ECO:0000259" key="11">
    <source>
        <dbReference type="Pfam" id="PF00456"/>
    </source>
</evidence>
<dbReference type="InterPro" id="IPR055152">
    <property type="entry name" value="Transketolase-like_C_2"/>
</dbReference>
<evidence type="ECO:0000313" key="15">
    <source>
        <dbReference type="Proteomes" id="UP000266258"/>
    </source>
</evidence>
<dbReference type="AlphaFoldDB" id="A0A3A1Y223"/>
<comment type="caution">
    <text evidence="14">The sequence shown here is derived from an EMBL/GenBank/DDBJ whole genome shotgun (WGS) entry which is preliminary data.</text>
</comment>
<dbReference type="EC" id="1.2.4.1" evidence="3 9"/>
<dbReference type="Pfam" id="PF22613">
    <property type="entry name" value="Transketolase_C_1"/>
    <property type="match status" value="1"/>
</dbReference>
<dbReference type="PANTHER" id="PTHR43825:SF3">
    <property type="entry name" value="PYRUVATE DEHYDROGENASE E1 COMPONENT"/>
    <property type="match status" value="1"/>
</dbReference>
<dbReference type="NCBIfam" id="TIGR00759">
    <property type="entry name" value="aceE"/>
    <property type="match status" value="1"/>
</dbReference>
<protein>
    <recommendedName>
        <fullName evidence="4 9">Pyruvate dehydrogenase E1 component</fullName>
        <ecNumber evidence="3 9">1.2.4.1</ecNumber>
    </recommendedName>
</protein>
<evidence type="ECO:0000256" key="10">
    <source>
        <dbReference type="PIRSR" id="PIRSR000156-1"/>
    </source>
</evidence>
<feature type="domain" description="Transketolase-like C-terminal" evidence="13">
    <location>
        <begin position="714"/>
        <end position="847"/>
    </location>
</feature>
<evidence type="ECO:0000256" key="6">
    <source>
        <dbReference type="ARBA" id="ARBA00023052"/>
    </source>
</evidence>
<organism evidence="14 15">
    <name type="scientific">Psittacicella melopsittaci</name>
    <dbReference type="NCBI Taxonomy" id="2028576"/>
    <lineage>
        <taxon>Bacteria</taxon>
        <taxon>Pseudomonadati</taxon>
        <taxon>Pseudomonadota</taxon>
        <taxon>Gammaproteobacteria</taxon>
        <taxon>Pasteurellales</taxon>
        <taxon>Psittacicellaceae</taxon>
        <taxon>Psittacicella</taxon>
    </lineage>
</organism>
<dbReference type="FunFam" id="3.40.50.970:FF:000011">
    <property type="entry name" value="Pyruvate dehydrogenase E1 component"/>
    <property type="match status" value="1"/>
</dbReference>
<dbReference type="SUPFAM" id="SSF52922">
    <property type="entry name" value="TK C-terminal domain-like"/>
    <property type="match status" value="1"/>
</dbReference>
<dbReference type="InterPro" id="IPR005474">
    <property type="entry name" value="Transketolase_N"/>
</dbReference>
<keyword evidence="6 9" id="KW-0786">Thiamine pyrophosphate</keyword>
<keyword evidence="10" id="KW-0479">Metal-binding</keyword>